<feature type="region of interest" description="Disordered" evidence="1">
    <location>
        <begin position="49"/>
        <end position="70"/>
    </location>
</feature>
<evidence type="ECO:0000313" key="3">
    <source>
        <dbReference type="Proteomes" id="UP001159363"/>
    </source>
</evidence>
<evidence type="ECO:0000313" key="2">
    <source>
        <dbReference type="EMBL" id="KAJ8867092.1"/>
    </source>
</evidence>
<dbReference type="Proteomes" id="UP001159363">
    <property type="component" value="Chromosome 15"/>
</dbReference>
<name>A0ABQ9G4U9_9NEOP</name>
<reference evidence="2 3" key="1">
    <citation type="submission" date="2023-02" db="EMBL/GenBank/DDBJ databases">
        <title>LHISI_Scaffold_Assembly.</title>
        <authorList>
            <person name="Stuart O.P."/>
            <person name="Cleave R."/>
            <person name="Magrath M.J.L."/>
            <person name="Mikheyev A.S."/>
        </authorList>
    </citation>
    <scope>NUCLEOTIDE SEQUENCE [LARGE SCALE GENOMIC DNA]</scope>
    <source>
        <strain evidence="2">Daus_M_001</strain>
        <tissue evidence="2">Leg muscle</tissue>
    </source>
</reference>
<gene>
    <name evidence="2" type="ORF">PR048_032954</name>
</gene>
<organism evidence="2 3">
    <name type="scientific">Dryococelus australis</name>
    <dbReference type="NCBI Taxonomy" id="614101"/>
    <lineage>
        <taxon>Eukaryota</taxon>
        <taxon>Metazoa</taxon>
        <taxon>Ecdysozoa</taxon>
        <taxon>Arthropoda</taxon>
        <taxon>Hexapoda</taxon>
        <taxon>Insecta</taxon>
        <taxon>Pterygota</taxon>
        <taxon>Neoptera</taxon>
        <taxon>Polyneoptera</taxon>
        <taxon>Phasmatodea</taxon>
        <taxon>Verophasmatodea</taxon>
        <taxon>Anareolatae</taxon>
        <taxon>Phasmatidae</taxon>
        <taxon>Eurycanthinae</taxon>
        <taxon>Dryococelus</taxon>
    </lineage>
</organism>
<protein>
    <submittedName>
        <fullName evidence="2">Uncharacterized protein</fullName>
    </submittedName>
</protein>
<proteinExistence type="predicted"/>
<sequence>MPDDGAGQQVSLWDLPFSPVHSTLFHIHFPSFSSTLEISLLKPPKPVHSYTSLHRNSEERQRASSPGERATPVQVCTTAFANILEISIFRIQKLCKEQLITGASPTEKHGGDRKSKSYESRNTSVKCHIESQVHLNPMIVSVVPNGHISVVIYPLYNCGKCTMRAIKLEKCVNTKQVLNLELLVHEKCVVNPLSLYFKLNQRILSHFLLTVRITRFCFKYHTKSHITVDSFIYSILQYARVHQNVHRIINAWNELEHKKGSMANIKSIRMFAYGCAGQNKNSPLLGMCVVWLLKDAPVEIQSIQLIFPVPGHSYMPYDRVFGHLEKVIRKINVIVDPEDCLKIFEDYGQVTIGKDVDVYDWKSSLKDVMKPLNAWHFTFSEPKHLPNSKKVNDVGKLLEKHYGSKWRELEVLSSFKDALDSAVD</sequence>
<dbReference type="EMBL" id="JARBHB010000016">
    <property type="protein sequence ID" value="KAJ8867092.1"/>
    <property type="molecule type" value="Genomic_DNA"/>
</dbReference>
<evidence type="ECO:0000256" key="1">
    <source>
        <dbReference type="SAM" id="MobiDB-lite"/>
    </source>
</evidence>
<keyword evidence="3" id="KW-1185">Reference proteome</keyword>
<comment type="caution">
    <text evidence="2">The sequence shown here is derived from an EMBL/GenBank/DDBJ whole genome shotgun (WGS) entry which is preliminary data.</text>
</comment>
<accession>A0ABQ9G4U9</accession>